<feature type="domain" description="SMB" evidence="4">
    <location>
        <begin position="218"/>
        <end position="242"/>
    </location>
</feature>
<reference evidence="5 6" key="1">
    <citation type="submission" date="2024-08" db="EMBL/GenBank/DDBJ databases">
        <title>Gnathostoma spinigerum genome.</title>
        <authorList>
            <person name="Gonzalez-Bertolin B."/>
            <person name="Monzon S."/>
            <person name="Zaballos A."/>
            <person name="Jimenez P."/>
            <person name="Dekumyoy P."/>
            <person name="Varona S."/>
            <person name="Cuesta I."/>
            <person name="Sumanam S."/>
            <person name="Adisakwattana P."/>
            <person name="Gasser R.B."/>
            <person name="Hernandez-Gonzalez A."/>
            <person name="Young N.D."/>
            <person name="Perteguer M.J."/>
        </authorList>
    </citation>
    <scope>NUCLEOTIDE SEQUENCE [LARGE SCALE GENOMIC DNA]</scope>
    <source>
        <strain evidence="5">AL3</strain>
        <tissue evidence="5">Liver</tissue>
    </source>
</reference>
<proteinExistence type="predicted"/>
<evidence type="ECO:0000313" key="5">
    <source>
        <dbReference type="EMBL" id="MFH4974044.1"/>
    </source>
</evidence>
<dbReference type="SMART" id="SM00209">
    <property type="entry name" value="TSP1"/>
    <property type="match status" value="1"/>
</dbReference>
<organism evidence="5 6">
    <name type="scientific">Gnathostoma spinigerum</name>
    <dbReference type="NCBI Taxonomy" id="75299"/>
    <lineage>
        <taxon>Eukaryota</taxon>
        <taxon>Metazoa</taxon>
        <taxon>Ecdysozoa</taxon>
        <taxon>Nematoda</taxon>
        <taxon>Chromadorea</taxon>
        <taxon>Rhabditida</taxon>
        <taxon>Spirurina</taxon>
        <taxon>Gnathostomatomorpha</taxon>
        <taxon>Gnathostomatoidea</taxon>
        <taxon>Gnathostomatidae</taxon>
        <taxon>Gnathostoma</taxon>
    </lineage>
</organism>
<dbReference type="InterPro" id="IPR036024">
    <property type="entry name" value="Somatomedin_B-like_dom_sf"/>
</dbReference>
<gene>
    <name evidence="5" type="ORF">AB6A40_000753</name>
</gene>
<dbReference type="InterPro" id="IPR039942">
    <property type="entry name" value="SBSPO"/>
</dbReference>
<dbReference type="Pfam" id="PF01033">
    <property type="entry name" value="Somatomedin_B"/>
    <property type="match status" value="1"/>
</dbReference>
<dbReference type="EMBL" id="JBGFUD010000229">
    <property type="protein sequence ID" value="MFH4974044.1"/>
    <property type="molecule type" value="Genomic_DNA"/>
</dbReference>
<dbReference type="InterPro" id="IPR036383">
    <property type="entry name" value="TSP1_rpt_sf"/>
</dbReference>
<evidence type="ECO:0000313" key="6">
    <source>
        <dbReference type="Proteomes" id="UP001608902"/>
    </source>
</evidence>
<accession>A0ABD6E9L3</accession>
<dbReference type="Gene3D" id="2.20.100.10">
    <property type="entry name" value="Thrombospondin type-1 (TSP1) repeat"/>
    <property type="match status" value="1"/>
</dbReference>
<dbReference type="FunFam" id="2.20.100.10:FF:000019">
    <property type="entry name" value="Thrombospondin type 1 domain containing 7A"/>
    <property type="match status" value="1"/>
</dbReference>
<dbReference type="InterPro" id="IPR056801">
    <property type="entry name" value="SBSPON_C"/>
</dbReference>
<dbReference type="Pfam" id="PF19028">
    <property type="entry name" value="TSP1_spondin"/>
    <property type="match status" value="1"/>
</dbReference>
<name>A0ABD6E9L3_9BILA</name>
<protein>
    <recommendedName>
        <fullName evidence="4">SMB domain-containing protein</fullName>
    </recommendedName>
</protein>
<dbReference type="InterPro" id="IPR001212">
    <property type="entry name" value="Somatomedin_B_dom"/>
</dbReference>
<dbReference type="SUPFAM" id="SSF90188">
    <property type="entry name" value="Somatomedin B domain"/>
    <property type="match status" value="1"/>
</dbReference>
<comment type="caution">
    <text evidence="5">The sequence shown here is derived from an EMBL/GenBank/DDBJ whole genome shotgun (WGS) entry which is preliminary data.</text>
</comment>
<evidence type="ECO:0000256" key="1">
    <source>
        <dbReference type="ARBA" id="ARBA00022729"/>
    </source>
</evidence>
<keyword evidence="2" id="KW-1015">Disulfide bond</keyword>
<dbReference type="AlphaFoldDB" id="A0ABD6E9L3"/>
<dbReference type="PROSITE" id="PS50958">
    <property type="entry name" value="SMB_2"/>
    <property type="match status" value="1"/>
</dbReference>
<dbReference type="Pfam" id="PF25031">
    <property type="entry name" value="SBSPON_C"/>
    <property type="match status" value="1"/>
</dbReference>
<dbReference type="PROSITE" id="PS00524">
    <property type="entry name" value="SMB_1"/>
    <property type="match status" value="1"/>
</dbReference>
<keyword evidence="1" id="KW-0732">Signal</keyword>
<dbReference type="SUPFAM" id="SSF82895">
    <property type="entry name" value="TSP-1 type 1 repeat"/>
    <property type="match status" value="1"/>
</dbReference>
<dbReference type="Proteomes" id="UP001608902">
    <property type="component" value="Unassembled WGS sequence"/>
</dbReference>
<evidence type="ECO:0000256" key="2">
    <source>
        <dbReference type="ARBA" id="ARBA00023157"/>
    </source>
</evidence>
<dbReference type="InterPro" id="IPR044004">
    <property type="entry name" value="TSP1_spondin_dom"/>
</dbReference>
<dbReference type="InterPro" id="IPR000884">
    <property type="entry name" value="TSP1_rpt"/>
</dbReference>
<evidence type="ECO:0000259" key="4">
    <source>
        <dbReference type="PROSITE" id="PS50958"/>
    </source>
</evidence>
<evidence type="ECO:0000256" key="3">
    <source>
        <dbReference type="ARBA" id="ARBA00023180"/>
    </source>
</evidence>
<sequence length="440" mass="50463">MHEMYLFLIYHVLWRVEDSLAGCYHQRLCCQGRNMSCSAIDDGIEHIPFNRRNPTVYSTQETNLAKPRDIWSQAPSSKLDHVYHPAVYDEHDHLIGQLVEPDIVELDGSGLDLYDRHVAKSSTGSAPTTNEVKSPTEALHLDLITSTVPTLLQLIFGEGYYRQDEPDITRYYGPHKIIRYSLLNRYLPLRISRARRDRFDVQPKSEAHILSGVNYGKCYCDEICIKFGDCCADYPYVCPPSDCYVTEWSTWSECVPDNKNEKCGVGIRSRDRTVLRDAIHGGASCPPLVEKHSCYLECHKVEKGEDIVTVALLVDYKFNGTREKLARNNIYWDLPEVANKLSELSYYCVSYKIGWVNRNCFDKTITEKLHTGNIICAECQPEAQMHRANRRCASDLEDGDHGFWKLIGPKSCYGMWTRISRVDGCRCSIRFPGYHSYLLV</sequence>
<dbReference type="PROSITE" id="PS50092">
    <property type="entry name" value="TSP1"/>
    <property type="match status" value="1"/>
</dbReference>
<keyword evidence="3" id="KW-0325">Glycoprotein</keyword>
<dbReference type="PANTHER" id="PTHR20920:SF5">
    <property type="entry name" value="SMB DOMAIN-CONTAINING PROTEIN"/>
    <property type="match status" value="1"/>
</dbReference>
<dbReference type="PANTHER" id="PTHR20920">
    <property type="entry name" value="RPE-SPONDIN"/>
    <property type="match status" value="1"/>
</dbReference>
<keyword evidence="6" id="KW-1185">Reference proteome</keyword>